<dbReference type="Proteomes" id="UP000254293">
    <property type="component" value="Unassembled WGS sequence"/>
</dbReference>
<protein>
    <submittedName>
        <fullName evidence="1">Uncharacterized protein</fullName>
    </submittedName>
</protein>
<evidence type="ECO:0000313" key="1">
    <source>
        <dbReference type="EMBL" id="STR03391.1"/>
    </source>
</evidence>
<keyword evidence="2" id="KW-1185">Reference proteome</keyword>
<accession>A0A377R4H6</accession>
<gene>
    <name evidence="1" type="ORF">NCTC13336_02313</name>
</gene>
<evidence type="ECO:0000313" key="2">
    <source>
        <dbReference type="Proteomes" id="UP000254293"/>
    </source>
</evidence>
<sequence length="109" mass="12189">MPVFAGKGAPCPQCAAFKQRVKMDGAAHLQHTMHRAAEAVAAGVLRDMGKEADPQWGNSLEECRTLGSGGDCFGWYDTLFLCFECTRCRRRYRLGGDTYHGNVWWEQCV</sequence>
<name>A0A377R4H6_9NEIS</name>
<proteinExistence type="predicted"/>
<reference evidence="1 2" key="1">
    <citation type="submission" date="2018-06" db="EMBL/GenBank/DDBJ databases">
        <authorList>
            <consortium name="Pathogen Informatics"/>
            <person name="Doyle S."/>
        </authorList>
    </citation>
    <scope>NUCLEOTIDE SEQUENCE [LARGE SCALE GENOMIC DNA]</scope>
    <source>
        <strain evidence="1 2">NCTC13336</strain>
    </source>
</reference>
<dbReference type="RefSeq" id="WP_115309262.1">
    <property type="nucleotide sequence ID" value="NZ_CP091516.1"/>
</dbReference>
<dbReference type="EMBL" id="UGJJ01000003">
    <property type="protein sequence ID" value="STR03391.1"/>
    <property type="molecule type" value="Genomic_DNA"/>
</dbReference>
<organism evidence="1 2">
    <name type="scientific">Kingella potus</name>
    <dbReference type="NCBI Taxonomy" id="265175"/>
    <lineage>
        <taxon>Bacteria</taxon>
        <taxon>Pseudomonadati</taxon>
        <taxon>Pseudomonadota</taxon>
        <taxon>Betaproteobacteria</taxon>
        <taxon>Neisseriales</taxon>
        <taxon>Neisseriaceae</taxon>
        <taxon>Kingella</taxon>
    </lineage>
</organism>
<dbReference type="OrthoDB" id="2989883at2"/>
<dbReference type="AlphaFoldDB" id="A0A377R4H6"/>